<keyword evidence="3" id="KW-0408">Iron</keyword>
<evidence type="ECO:0000256" key="3">
    <source>
        <dbReference type="ARBA" id="ARBA00023004"/>
    </source>
</evidence>
<evidence type="ECO:0000313" key="7">
    <source>
        <dbReference type="Proteomes" id="UP000637628"/>
    </source>
</evidence>
<dbReference type="Pfam" id="PF04055">
    <property type="entry name" value="Radical_SAM"/>
    <property type="match status" value="1"/>
</dbReference>
<evidence type="ECO:0000256" key="2">
    <source>
        <dbReference type="ARBA" id="ARBA00022723"/>
    </source>
</evidence>
<dbReference type="EMBL" id="BOML01000006">
    <property type="protein sequence ID" value="GID99298.1"/>
    <property type="molecule type" value="Genomic_DNA"/>
</dbReference>
<dbReference type="CDD" id="cd01335">
    <property type="entry name" value="Radical_SAM"/>
    <property type="match status" value="1"/>
</dbReference>
<sequence>MSCDHCYVYEHADQSWRTKPRTMAPAVLRAAAGRIAEHAHAWSLPRVRVVLHGGEPLLVGAARMDEILTDLRAQVEPVTRLDLIMQTNGVRLAPPMCDVLKRHGVRVGVSLDGDRAANDLHRRFANGAGSYDQVRAALALLRTPDYRELYAGLLCTVDVRNDPLRVYAALLAERPPEVDFLLPHATWDEPPLRPAGDFTPYASWLSVIHQRWLADKRPMRIRLFDGLHSTADGGPSGSEQLGADVVDMAVIETDGRYEQADSIKIAYDGAPATGLSVLTHSVDDLSRLAPIAARLAGVEALSAVCRSCPVVDQCRGGLYAHRFRTTGTGSGFDNPSVYCADLRVLVEQSNEESKMHFADTEPDALGSIVAEIGSGFGAESTIGWLADQQPAITRALLFAVIDQHGSNAAWDALAAVESVDAGAVQRVLAHPYARAWAVDQLRPGAVGGGLSYLGGLAAAAAVHAGVAVEVDVEIDRGVVALPTAGTVYWPSPVTGPARLKVEQDQLWIIGPDRTLSVNLARPEATAWWQPARWVDLGGWGIRLEDGDPARDCHRWTPAGRLDAGAERAWRDALTEAWRVIVTDLPAYAPGLRAGLRAVVPLERDPAGAQRASTARDAFGSVAAALTDPGDLAVLLVHEFQHGKLGALLDLCDLFDGDSDARIMVGWKPEPRPVEAALQGVYAHAAVADAWRLRADQDPRGPELYAKYLGWTTGAIAALRGTEALTPLGVDFVDRLAATVEGWGS</sequence>
<dbReference type="Proteomes" id="UP000637628">
    <property type="component" value="Unassembled WGS sequence"/>
</dbReference>
<evidence type="ECO:0000313" key="6">
    <source>
        <dbReference type="EMBL" id="GID99298.1"/>
    </source>
</evidence>
<dbReference type="NCBIfam" id="TIGR04269">
    <property type="entry name" value="SAM_SPASM_FxsB"/>
    <property type="match status" value="1"/>
</dbReference>
<protein>
    <recommendedName>
        <fullName evidence="5">Radical SAM core domain-containing protein</fullName>
    </recommendedName>
</protein>
<dbReference type="InterPro" id="IPR023867">
    <property type="entry name" value="Sulphatase_maturase_rSAM"/>
</dbReference>
<evidence type="ECO:0000256" key="4">
    <source>
        <dbReference type="ARBA" id="ARBA00023014"/>
    </source>
</evidence>
<dbReference type="InterPro" id="IPR007197">
    <property type="entry name" value="rSAM"/>
</dbReference>
<gene>
    <name evidence="6" type="ORF">Adu01nite_06490</name>
</gene>
<reference evidence="6 7" key="1">
    <citation type="submission" date="2021-01" db="EMBL/GenBank/DDBJ databases">
        <title>Whole genome shotgun sequence of Actinoplanes durhamensis NBRC 14914.</title>
        <authorList>
            <person name="Komaki H."/>
            <person name="Tamura T."/>
        </authorList>
    </citation>
    <scope>NUCLEOTIDE SEQUENCE [LARGE SCALE GENOMIC DNA]</scope>
    <source>
        <strain evidence="6 7">NBRC 14914</strain>
    </source>
</reference>
<dbReference type="InterPro" id="IPR026337">
    <property type="entry name" value="AKG_HExxH"/>
</dbReference>
<keyword evidence="7" id="KW-1185">Reference proteome</keyword>
<dbReference type="InterPro" id="IPR026335">
    <property type="entry name" value="rSAM_SPASM_FxsB"/>
</dbReference>
<dbReference type="Gene3D" id="3.20.20.70">
    <property type="entry name" value="Aldolase class I"/>
    <property type="match status" value="1"/>
</dbReference>
<dbReference type="SUPFAM" id="SSF102114">
    <property type="entry name" value="Radical SAM enzymes"/>
    <property type="match status" value="1"/>
</dbReference>
<proteinExistence type="predicted"/>
<keyword evidence="4" id="KW-0411">Iron-sulfur</keyword>
<dbReference type="InterPro" id="IPR013785">
    <property type="entry name" value="Aldolase_TIM"/>
</dbReference>
<evidence type="ECO:0000259" key="5">
    <source>
        <dbReference type="Pfam" id="PF04055"/>
    </source>
</evidence>
<comment type="caution">
    <text evidence="6">The sequence shown here is derived from an EMBL/GenBank/DDBJ whole genome shotgun (WGS) entry which is preliminary data.</text>
</comment>
<organism evidence="6 7">
    <name type="scientific">Paractinoplanes durhamensis</name>
    <dbReference type="NCBI Taxonomy" id="113563"/>
    <lineage>
        <taxon>Bacteria</taxon>
        <taxon>Bacillati</taxon>
        <taxon>Actinomycetota</taxon>
        <taxon>Actinomycetes</taxon>
        <taxon>Micromonosporales</taxon>
        <taxon>Micromonosporaceae</taxon>
        <taxon>Paractinoplanes</taxon>
    </lineage>
</organism>
<dbReference type="PANTHER" id="PTHR43273:SF8">
    <property type="entry name" value="RADICAL SAM DOMAIN PROTEIN"/>
    <property type="match status" value="1"/>
</dbReference>
<name>A0ABQ3YNY4_9ACTN</name>
<feature type="domain" description="Radical SAM core" evidence="5">
    <location>
        <begin position="2"/>
        <end position="142"/>
    </location>
</feature>
<keyword evidence="1" id="KW-0949">S-adenosyl-L-methionine</keyword>
<evidence type="ECO:0000256" key="1">
    <source>
        <dbReference type="ARBA" id="ARBA00022691"/>
    </source>
</evidence>
<dbReference type="InterPro" id="IPR058240">
    <property type="entry name" value="rSAM_sf"/>
</dbReference>
<keyword evidence="2" id="KW-0479">Metal-binding</keyword>
<dbReference type="PANTHER" id="PTHR43273">
    <property type="entry name" value="ANAEROBIC SULFATASE-MATURATING ENZYME HOMOLOG ASLB-RELATED"/>
    <property type="match status" value="1"/>
</dbReference>
<accession>A0ABQ3YNY4</accession>
<dbReference type="NCBIfam" id="TIGR04267">
    <property type="entry name" value="mod_HExxH"/>
    <property type="match status" value="1"/>
</dbReference>